<sequence length="104" mass="11811">MLLCYLANISGGVSYCAFAESIGCCESALFLILFYHSEGDSFLSMAWSQKLVLMSLFDIYESHVACGTTQHNYELKGGNSNKPFVLAFLYHHYRYWASHVIYSQ</sequence>
<evidence type="ECO:0000313" key="1">
    <source>
        <dbReference type="EMBL" id="KAK9983971.1"/>
    </source>
</evidence>
<dbReference type="AlphaFoldDB" id="A0AAW2BD37"/>
<gene>
    <name evidence="1" type="ORF">SO802_033496</name>
</gene>
<accession>A0AAW2BD37</accession>
<dbReference type="Proteomes" id="UP001459277">
    <property type="component" value="Unassembled WGS sequence"/>
</dbReference>
<name>A0AAW2BD37_9ROSI</name>
<proteinExistence type="predicted"/>
<organism evidence="1 2">
    <name type="scientific">Lithocarpus litseifolius</name>
    <dbReference type="NCBI Taxonomy" id="425828"/>
    <lineage>
        <taxon>Eukaryota</taxon>
        <taxon>Viridiplantae</taxon>
        <taxon>Streptophyta</taxon>
        <taxon>Embryophyta</taxon>
        <taxon>Tracheophyta</taxon>
        <taxon>Spermatophyta</taxon>
        <taxon>Magnoliopsida</taxon>
        <taxon>eudicotyledons</taxon>
        <taxon>Gunneridae</taxon>
        <taxon>Pentapetalae</taxon>
        <taxon>rosids</taxon>
        <taxon>fabids</taxon>
        <taxon>Fagales</taxon>
        <taxon>Fagaceae</taxon>
        <taxon>Lithocarpus</taxon>
    </lineage>
</organism>
<comment type="caution">
    <text evidence="1">The sequence shown here is derived from an EMBL/GenBank/DDBJ whole genome shotgun (WGS) entry which is preliminary data.</text>
</comment>
<keyword evidence="2" id="KW-1185">Reference proteome</keyword>
<evidence type="ECO:0000313" key="2">
    <source>
        <dbReference type="Proteomes" id="UP001459277"/>
    </source>
</evidence>
<dbReference type="EMBL" id="JAZDWU010000012">
    <property type="protein sequence ID" value="KAK9983971.1"/>
    <property type="molecule type" value="Genomic_DNA"/>
</dbReference>
<reference evidence="1 2" key="1">
    <citation type="submission" date="2024-01" db="EMBL/GenBank/DDBJ databases">
        <title>A telomere-to-telomere, gap-free genome of sweet tea (Lithocarpus litseifolius).</title>
        <authorList>
            <person name="Zhou J."/>
        </authorList>
    </citation>
    <scope>NUCLEOTIDE SEQUENCE [LARGE SCALE GENOMIC DNA]</scope>
    <source>
        <strain evidence="1">Zhou-2022a</strain>
        <tissue evidence="1">Leaf</tissue>
    </source>
</reference>
<protein>
    <submittedName>
        <fullName evidence="1">Uncharacterized protein</fullName>
    </submittedName>
</protein>